<dbReference type="CDD" id="cd18787">
    <property type="entry name" value="SF2_C_DEAD"/>
    <property type="match status" value="1"/>
</dbReference>
<feature type="domain" description="Helicase ATP-binding" evidence="8">
    <location>
        <begin position="41"/>
        <end position="222"/>
    </location>
</feature>
<dbReference type="CDD" id="cd00268">
    <property type="entry name" value="DEADc"/>
    <property type="match status" value="1"/>
</dbReference>
<dbReference type="Proteomes" id="UP000192534">
    <property type="component" value="Unassembled WGS sequence"/>
</dbReference>
<dbReference type="InterPro" id="IPR014001">
    <property type="entry name" value="Helicase_ATP-bd"/>
</dbReference>
<dbReference type="InterPro" id="IPR000629">
    <property type="entry name" value="RNA-helicase_DEAD-box_CS"/>
</dbReference>
<dbReference type="GO" id="GO:0003724">
    <property type="term" value="F:RNA helicase activity"/>
    <property type="evidence" value="ECO:0007669"/>
    <property type="project" value="UniProtKB-EC"/>
</dbReference>
<keyword evidence="5 6" id="KW-0067">ATP-binding</keyword>
<dbReference type="InterPro" id="IPR011545">
    <property type="entry name" value="DEAD/DEAH_box_helicase_dom"/>
</dbReference>
<dbReference type="PROSITE" id="PS00039">
    <property type="entry name" value="DEAD_ATP_HELICASE"/>
    <property type="match status" value="1"/>
</dbReference>
<dbReference type="InterPro" id="IPR050547">
    <property type="entry name" value="DEAD_box_RNA_helicases"/>
</dbReference>
<evidence type="ECO:0000256" key="7">
    <source>
        <dbReference type="SAM" id="MobiDB-lite"/>
    </source>
</evidence>
<sequence>MTPLTIHPQISFAQLGVRDEIVRALSEEGKEFAFAIQEQTLPMALAGDDLIGQARTGMGKTLAFGVPLLHRITTDTTRPLTGTPRALVVVPTRELCLQVHGDLVAASKYLKADESRKLTVTAIYGGRPYEPQIEALQKGVDVVVGTPGRLLDLAQQGHLQLGGLSVLVLDEADEMLDLGFLPDIERILKQIPTERQAMLFSATMPDPIITLARTFMNQPTHIRAEGVQGAATHDTTEQFVYRAHALDKVEMVSRILQAQGRGATMIFTRTKRTAQKVSDELAERGFKVGAVHGDLGQIAREKALKAFRSGDIDVLVATDVAARGIDIDDITHVINYQIPEDEQAYVHRIGRTGRAGKTGIAITLVDWDELDRWSMIDKALKLDCADPAETYSNSPHFYEELNIPTDAGGTVGAARKSQGAKSQSAKAQDGTRISSADSNRERPSRNRSRRRTRGGEGANGHTATQSDSPAGGDQPAEGGDDSPARKRRRRRRPRNAAEAPATAG</sequence>
<dbReference type="GO" id="GO:0009409">
    <property type="term" value="P:response to cold"/>
    <property type="evidence" value="ECO:0007669"/>
    <property type="project" value="TreeGrafter"/>
</dbReference>
<dbReference type="InterPro" id="IPR001650">
    <property type="entry name" value="Helicase_C-like"/>
</dbReference>
<feature type="domain" description="Helicase C-terminal" evidence="9">
    <location>
        <begin position="250"/>
        <end position="396"/>
    </location>
</feature>
<evidence type="ECO:0000259" key="8">
    <source>
        <dbReference type="PROSITE" id="PS51192"/>
    </source>
</evidence>
<comment type="caution">
    <text evidence="10">The sequence shown here is derived from an EMBL/GenBank/DDBJ whole genome shotgun (WGS) entry which is preliminary data.</text>
</comment>
<keyword evidence="3 6" id="KW-0378">Hydrolase</keyword>
<name>A0A1X0IR31_MYCRH</name>
<dbReference type="Gene3D" id="3.40.50.300">
    <property type="entry name" value="P-loop containing nucleotide triphosphate hydrolases"/>
    <property type="match status" value="2"/>
</dbReference>
<keyword evidence="4 6" id="KW-0347">Helicase</keyword>
<evidence type="ECO:0000256" key="6">
    <source>
        <dbReference type="RuleBase" id="RU000492"/>
    </source>
</evidence>
<dbReference type="InterPro" id="IPR027417">
    <property type="entry name" value="P-loop_NTPase"/>
</dbReference>
<gene>
    <name evidence="10" type="ORF">BST42_20230</name>
</gene>
<evidence type="ECO:0000256" key="2">
    <source>
        <dbReference type="ARBA" id="ARBA00022741"/>
    </source>
</evidence>
<dbReference type="GO" id="GO:0033592">
    <property type="term" value="F:RNA strand annealing activity"/>
    <property type="evidence" value="ECO:0007669"/>
    <property type="project" value="TreeGrafter"/>
</dbReference>
<keyword evidence="2 6" id="KW-0547">Nucleotide-binding</keyword>
<dbReference type="PROSITE" id="PS51192">
    <property type="entry name" value="HELICASE_ATP_BIND_1"/>
    <property type="match status" value="1"/>
</dbReference>
<evidence type="ECO:0000256" key="4">
    <source>
        <dbReference type="ARBA" id="ARBA00022806"/>
    </source>
</evidence>
<dbReference type="PANTHER" id="PTHR47963">
    <property type="entry name" value="DEAD-BOX ATP-DEPENDENT RNA HELICASE 47, MITOCHONDRIAL"/>
    <property type="match status" value="1"/>
</dbReference>
<dbReference type="SMART" id="SM00487">
    <property type="entry name" value="DEXDc"/>
    <property type="match status" value="1"/>
</dbReference>
<dbReference type="InterPro" id="IPR044742">
    <property type="entry name" value="DEAD/DEAH_RhlB"/>
</dbReference>
<evidence type="ECO:0000256" key="1">
    <source>
        <dbReference type="ARBA" id="ARBA00012552"/>
    </source>
</evidence>
<dbReference type="Pfam" id="PF00271">
    <property type="entry name" value="Helicase_C"/>
    <property type="match status" value="1"/>
</dbReference>
<dbReference type="RefSeq" id="WP_083121086.1">
    <property type="nucleotide sequence ID" value="NZ_JACKUO010000043.1"/>
</dbReference>
<dbReference type="GO" id="GO:0005840">
    <property type="term" value="C:ribosome"/>
    <property type="evidence" value="ECO:0007669"/>
    <property type="project" value="TreeGrafter"/>
</dbReference>
<dbReference type="GO" id="GO:0016787">
    <property type="term" value="F:hydrolase activity"/>
    <property type="evidence" value="ECO:0007669"/>
    <property type="project" value="UniProtKB-KW"/>
</dbReference>
<accession>A0A1X0IR31</accession>
<dbReference type="OrthoDB" id="9805696at2"/>
<feature type="region of interest" description="Disordered" evidence="7">
    <location>
        <begin position="409"/>
        <end position="504"/>
    </location>
</feature>
<proteinExistence type="inferred from homology"/>
<dbReference type="EC" id="3.6.4.13" evidence="1"/>
<feature type="compositionally biased region" description="Basic residues" evidence="7">
    <location>
        <begin position="485"/>
        <end position="494"/>
    </location>
</feature>
<comment type="similarity">
    <text evidence="6">Belongs to the DEAD box helicase family.</text>
</comment>
<dbReference type="Pfam" id="PF00270">
    <property type="entry name" value="DEAD"/>
    <property type="match status" value="1"/>
</dbReference>
<dbReference type="GO" id="GO:0005829">
    <property type="term" value="C:cytosol"/>
    <property type="evidence" value="ECO:0007669"/>
    <property type="project" value="TreeGrafter"/>
</dbReference>
<organism evidence="10 11">
    <name type="scientific">Mycolicibacterium rhodesiae</name>
    <name type="common">Mycobacterium rhodesiae</name>
    <dbReference type="NCBI Taxonomy" id="36814"/>
    <lineage>
        <taxon>Bacteria</taxon>
        <taxon>Bacillati</taxon>
        <taxon>Actinomycetota</taxon>
        <taxon>Actinomycetes</taxon>
        <taxon>Mycobacteriales</taxon>
        <taxon>Mycobacteriaceae</taxon>
        <taxon>Mycolicibacterium</taxon>
    </lineage>
</organism>
<dbReference type="SUPFAM" id="SSF52540">
    <property type="entry name" value="P-loop containing nucleoside triphosphate hydrolases"/>
    <property type="match status" value="1"/>
</dbReference>
<evidence type="ECO:0000313" key="11">
    <source>
        <dbReference type="Proteomes" id="UP000192534"/>
    </source>
</evidence>
<dbReference type="SMART" id="SM00490">
    <property type="entry name" value="HELICc"/>
    <property type="match status" value="1"/>
</dbReference>
<evidence type="ECO:0000256" key="3">
    <source>
        <dbReference type="ARBA" id="ARBA00022801"/>
    </source>
</evidence>
<evidence type="ECO:0000256" key="5">
    <source>
        <dbReference type="ARBA" id="ARBA00022840"/>
    </source>
</evidence>
<feature type="compositionally biased region" description="Polar residues" evidence="7">
    <location>
        <begin position="419"/>
        <end position="437"/>
    </location>
</feature>
<dbReference type="PROSITE" id="PS51194">
    <property type="entry name" value="HELICASE_CTER"/>
    <property type="match status" value="1"/>
</dbReference>
<dbReference type="GO" id="GO:0005524">
    <property type="term" value="F:ATP binding"/>
    <property type="evidence" value="ECO:0007669"/>
    <property type="project" value="UniProtKB-KW"/>
</dbReference>
<dbReference type="EMBL" id="MVIH01000010">
    <property type="protein sequence ID" value="ORB50526.1"/>
    <property type="molecule type" value="Genomic_DNA"/>
</dbReference>
<dbReference type="AlphaFoldDB" id="A0A1X0IR31"/>
<reference evidence="10 11" key="1">
    <citation type="submission" date="2016-12" db="EMBL/GenBank/DDBJ databases">
        <title>The new phylogeny of genus Mycobacterium.</title>
        <authorList>
            <person name="Tortoli E."/>
            <person name="Trovato A."/>
            <person name="Cirillo D.M."/>
        </authorList>
    </citation>
    <scope>NUCLEOTIDE SEQUENCE [LARGE SCALE GENOMIC DNA]</scope>
    <source>
        <strain evidence="10 11">DSM 44223</strain>
    </source>
</reference>
<dbReference type="PANTHER" id="PTHR47963:SF8">
    <property type="entry name" value="ATP-DEPENDENT RNA HELICASE DEAD"/>
    <property type="match status" value="1"/>
</dbReference>
<evidence type="ECO:0000259" key="9">
    <source>
        <dbReference type="PROSITE" id="PS51194"/>
    </source>
</evidence>
<protein>
    <recommendedName>
        <fullName evidence="1">RNA helicase</fullName>
        <ecNumber evidence="1">3.6.4.13</ecNumber>
    </recommendedName>
</protein>
<evidence type="ECO:0000313" key="10">
    <source>
        <dbReference type="EMBL" id="ORB50526.1"/>
    </source>
</evidence>
<keyword evidence="11" id="KW-1185">Reference proteome</keyword>